<feature type="domain" description="Transposase InsH N-terminal" evidence="1">
    <location>
        <begin position="1"/>
        <end position="55"/>
    </location>
</feature>
<comment type="caution">
    <text evidence="2">The sequence shown here is derived from an EMBL/GenBank/DDBJ whole genome shotgun (WGS) entry which is preliminary data.</text>
</comment>
<protein>
    <recommendedName>
        <fullName evidence="1">Transposase InsH N-terminal domain-containing protein</fullName>
    </recommendedName>
</protein>
<dbReference type="EMBL" id="PVWO01000238">
    <property type="protein sequence ID" value="PSB54716.1"/>
    <property type="molecule type" value="Genomic_DNA"/>
</dbReference>
<dbReference type="Proteomes" id="UP000238937">
    <property type="component" value="Unassembled WGS sequence"/>
</dbReference>
<gene>
    <name evidence="2" type="ORF">C7B77_17320</name>
</gene>
<dbReference type="InterPro" id="IPR008490">
    <property type="entry name" value="Transposase_InsH_N"/>
</dbReference>
<evidence type="ECO:0000259" key="1">
    <source>
        <dbReference type="Pfam" id="PF05598"/>
    </source>
</evidence>
<accession>A0A2T1GBN7</accession>
<dbReference type="AlphaFoldDB" id="A0A2T1GBN7"/>
<proteinExistence type="predicted"/>
<reference evidence="2 3" key="1">
    <citation type="submission" date="2018-03" db="EMBL/GenBank/DDBJ databases">
        <title>The ancient ancestry and fast evolution of plastids.</title>
        <authorList>
            <person name="Moore K.R."/>
            <person name="Magnabosco C."/>
            <person name="Momper L."/>
            <person name="Gold D.A."/>
            <person name="Bosak T."/>
            <person name="Fournier G.P."/>
        </authorList>
    </citation>
    <scope>NUCLEOTIDE SEQUENCE [LARGE SCALE GENOMIC DNA]</scope>
    <source>
        <strain evidence="2 3">CCALA 037</strain>
    </source>
</reference>
<organism evidence="2 3">
    <name type="scientific">Chamaesiphon polymorphus CCALA 037</name>
    <dbReference type="NCBI Taxonomy" id="2107692"/>
    <lineage>
        <taxon>Bacteria</taxon>
        <taxon>Bacillati</taxon>
        <taxon>Cyanobacteriota</taxon>
        <taxon>Cyanophyceae</taxon>
        <taxon>Gomontiellales</taxon>
        <taxon>Chamaesiphonaceae</taxon>
        <taxon>Chamaesiphon</taxon>
    </lineage>
</organism>
<name>A0A2T1GBN7_9CYAN</name>
<dbReference type="OrthoDB" id="546977at2"/>
<keyword evidence="3" id="KW-1185">Reference proteome</keyword>
<evidence type="ECO:0000313" key="2">
    <source>
        <dbReference type="EMBL" id="PSB54716.1"/>
    </source>
</evidence>
<sequence length="83" mass="9719">MALGALIIKEKLGISDRETVEQIRENPYLQYFIGLKSYRNEAPFEASMMVHFRQRLEMDLVNKINSKMCEENRGEVEPEKKSP</sequence>
<evidence type="ECO:0000313" key="3">
    <source>
        <dbReference type="Proteomes" id="UP000238937"/>
    </source>
</evidence>
<dbReference type="Pfam" id="PF05598">
    <property type="entry name" value="DUF772"/>
    <property type="match status" value="1"/>
</dbReference>